<dbReference type="EMBL" id="AMCI01007779">
    <property type="protein sequence ID" value="EJW92063.1"/>
    <property type="molecule type" value="Genomic_DNA"/>
</dbReference>
<sequence>MLRFSLCALSLVGQLPACFSVSLSCAEKFFFIDFRFCCGLYYIDDFFCISDDAVVFQPGIYHFKCSHLFDISLIYLCFLNKVVFQSFFIHASYIVGASRLP</sequence>
<comment type="caution">
    <text evidence="1">The sequence shown here is derived from an EMBL/GenBank/DDBJ whole genome shotgun (WGS) entry which is preliminary data.</text>
</comment>
<reference evidence="1" key="1">
    <citation type="journal article" date="2012" name="PLoS ONE">
        <title>Gene sets for utilization of primary and secondary nutrition supplies in the distal gut of endangered iberian lynx.</title>
        <authorList>
            <person name="Alcaide M."/>
            <person name="Messina E."/>
            <person name="Richter M."/>
            <person name="Bargiela R."/>
            <person name="Peplies J."/>
            <person name="Huws S.A."/>
            <person name="Newbold C.J."/>
            <person name="Golyshin P.N."/>
            <person name="Simon M.A."/>
            <person name="Lopez G."/>
            <person name="Yakimov M.M."/>
            <person name="Ferrer M."/>
        </authorList>
    </citation>
    <scope>NUCLEOTIDE SEQUENCE</scope>
</reference>
<dbReference type="PROSITE" id="PS51257">
    <property type="entry name" value="PROKAR_LIPOPROTEIN"/>
    <property type="match status" value="1"/>
</dbReference>
<organism evidence="1">
    <name type="scientific">gut metagenome</name>
    <dbReference type="NCBI Taxonomy" id="749906"/>
    <lineage>
        <taxon>unclassified sequences</taxon>
        <taxon>metagenomes</taxon>
        <taxon>organismal metagenomes</taxon>
    </lineage>
</organism>
<gene>
    <name evidence="1" type="ORF">EVA_19827</name>
</gene>
<protein>
    <submittedName>
        <fullName evidence="1">Secreted protein</fullName>
    </submittedName>
</protein>
<accession>J9FCD0</accession>
<proteinExistence type="predicted"/>
<dbReference type="AlphaFoldDB" id="J9FCD0"/>
<evidence type="ECO:0000313" key="1">
    <source>
        <dbReference type="EMBL" id="EJW92063.1"/>
    </source>
</evidence>
<name>J9FCD0_9ZZZZ</name>